<dbReference type="Pfam" id="PF00023">
    <property type="entry name" value="Ank"/>
    <property type="match status" value="1"/>
</dbReference>
<dbReference type="SUPFAM" id="SSF48403">
    <property type="entry name" value="Ankyrin repeat"/>
    <property type="match status" value="1"/>
</dbReference>
<dbReference type="OrthoDB" id="194358at2759"/>
<organism evidence="4 5">
    <name type="scientific">Cudoniella acicularis</name>
    <dbReference type="NCBI Taxonomy" id="354080"/>
    <lineage>
        <taxon>Eukaryota</taxon>
        <taxon>Fungi</taxon>
        <taxon>Dikarya</taxon>
        <taxon>Ascomycota</taxon>
        <taxon>Pezizomycotina</taxon>
        <taxon>Leotiomycetes</taxon>
        <taxon>Helotiales</taxon>
        <taxon>Tricladiaceae</taxon>
        <taxon>Cudoniella</taxon>
    </lineage>
</organism>
<dbReference type="Gene3D" id="1.25.40.20">
    <property type="entry name" value="Ankyrin repeat-containing domain"/>
    <property type="match status" value="1"/>
</dbReference>
<protein>
    <submittedName>
        <fullName evidence="4">Uncharacterized protein</fullName>
    </submittedName>
</protein>
<reference evidence="4 5" key="1">
    <citation type="submission" date="2020-03" db="EMBL/GenBank/DDBJ databases">
        <title>Draft Genome Sequence of Cudoniella acicularis.</title>
        <authorList>
            <person name="Buettner E."/>
            <person name="Kellner H."/>
        </authorList>
    </citation>
    <scope>NUCLEOTIDE SEQUENCE [LARGE SCALE GENOMIC DNA]</scope>
    <source>
        <strain evidence="4 5">DSM 108380</strain>
    </source>
</reference>
<dbReference type="Pfam" id="PF12796">
    <property type="entry name" value="Ank_2"/>
    <property type="match status" value="1"/>
</dbReference>
<comment type="caution">
    <text evidence="4">The sequence shown here is derived from an EMBL/GenBank/DDBJ whole genome shotgun (WGS) entry which is preliminary data.</text>
</comment>
<gene>
    <name evidence="4" type="ORF">G7Y89_g14078</name>
</gene>
<dbReference type="AlphaFoldDB" id="A0A8H4R615"/>
<feature type="repeat" description="ANK" evidence="3">
    <location>
        <begin position="175"/>
        <end position="207"/>
    </location>
</feature>
<dbReference type="PANTHER" id="PTHR24198:SF165">
    <property type="entry name" value="ANKYRIN REPEAT-CONTAINING PROTEIN-RELATED"/>
    <property type="match status" value="1"/>
</dbReference>
<evidence type="ECO:0000256" key="3">
    <source>
        <dbReference type="PROSITE-ProRule" id="PRU00023"/>
    </source>
</evidence>
<evidence type="ECO:0000313" key="5">
    <source>
        <dbReference type="Proteomes" id="UP000566819"/>
    </source>
</evidence>
<dbReference type="PANTHER" id="PTHR24198">
    <property type="entry name" value="ANKYRIN REPEAT AND PROTEIN KINASE DOMAIN-CONTAINING PROTEIN"/>
    <property type="match status" value="1"/>
</dbReference>
<dbReference type="Proteomes" id="UP000566819">
    <property type="component" value="Unassembled WGS sequence"/>
</dbReference>
<name>A0A8H4R615_9HELO</name>
<dbReference type="PROSITE" id="PS50297">
    <property type="entry name" value="ANK_REP_REGION"/>
    <property type="match status" value="1"/>
</dbReference>
<accession>A0A8H4R615</accession>
<proteinExistence type="predicted"/>
<dbReference type="PROSITE" id="PS50088">
    <property type="entry name" value="ANK_REPEAT"/>
    <property type="match status" value="1"/>
</dbReference>
<dbReference type="SMART" id="SM00248">
    <property type="entry name" value="ANK"/>
    <property type="match status" value="5"/>
</dbReference>
<evidence type="ECO:0000256" key="1">
    <source>
        <dbReference type="ARBA" id="ARBA00022737"/>
    </source>
</evidence>
<evidence type="ECO:0000313" key="4">
    <source>
        <dbReference type="EMBL" id="KAF4624095.1"/>
    </source>
</evidence>
<keyword evidence="2 3" id="KW-0040">ANK repeat</keyword>
<keyword evidence="1" id="KW-0677">Repeat</keyword>
<dbReference type="EMBL" id="JAAMPI010001773">
    <property type="protein sequence ID" value="KAF4624095.1"/>
    <property type="molecule type" value="Genomic_DNA"/>
</dbReference>
<evidence type="ECO:0000256" key="2">
    <source>
        <dbReference type="ARBA" id="ARBA00023043"/>
    </source>
</evidence>
<keyword evidence="5" id="KW-1185">Reference proteome</keyword>
<dbReference type="InterPro" id="IPR036770">
    <property type="entry name" value="Ankyrin_rpt-contain_sf"/>
</dbReference>
<sequence length="319" mass="35053">MSSSPNARQPAIPNVWPGHHIVPERLALSQAASSGDVEGVQRLLLDLPLSFELPQPRATYLSNARLAAARRDLQDASRSGDVERVRMILERWRTEPSIRDPTPEDLSLPMIEAARGGHVSVVSKLLDEGALVDHTVPTVALKTGNEAVSMLAVKNEGLMRFLLDQGADPNLTSSRGMKTLECAASSGTVSVVSLLLERGARLEECNSLHHAVCTRNTDDSCFEMMEFLLQKGVDINERSWITKQKVRCRTTADTALMSAVKKHEKKTMELDLVERAKWLLNHGADPDIADDAGKKPIDYAVDQRLIDVLNSLQSGSNFD</sequence>
<dbReference type="InterPro" id="IPR002110">
    <property type="entry name" value="Ankyrin_rpt"/>
</dbReference>